<dbReference type="EMBL" id="CP011104">
    <property type="protein sequence ID" value="AKH65387.1"/>
    <property type="molecule type" value="Genomic_DNA"/>
</dbReference>
<dbReference type="OrthoDB" id="9803723at2"/>
<dbReference type="Proteomes" id="UP000034866">
    <property type="component" value="Chromosome"/>
</dbReference>
<gene>
    <name evidence="1" type="ORF">VY86_20515</name>
</gene>
<evidence type="ECO:0000313" key="1">
    <source>
        <dbReference type="EMBL" id="AKH65387.1"/>
    </source>
</evidence>
<organism evidence="1 2">
    <name type="scientific">Photorhabdus thracensis</name>
    <dbReference type="NCBI Taxonomy" id="230089"/>
    <lineage>
        <taxon>Bacteria</taxon>
        <taxon>Pseudomonadati</taxon>
        <taxon>Pseudomonadota</taxon>
        <taxon>Gammaproteobacteria</taxon>
        <taxon>Enterobacterales</taxon>
        <taxon>Morganellaceae</taxon>
        <taxon>Photorhabdus</taxon>
    </lineage>
</organism>
<dbReference type="Gene3D" id="3.30.2020.10">
    <property type="entry name" value="NE0471-like N-terminal domain"/>
    <property type="match status" value="1"/>
</dbReference>
<dbReference type="SUPFAM" id="SSF143880">
    <property type="entry name" value="NE0471 N-terminal domain-like"/>
    <property type="match status" value="1"/>
</dbReference>
<reference evidence="2" key="2">
    <citation type="submission" date="2015-03" db="EMBL/GenBank/DDBJ databases">
        <title>Genome sequence of Azospirillum thiophilum strain DSM 21654T.</title>
        <authorList>
            <person name="Kwak Y."/>
            <person name="Shin J.-H."/>
        </authorList>
    </citation>
    <scope>NUCLEOTIDE SEQUENCE [LARGE SCALE GENOMIC DNA]</scope>
    <source>
        <strain evidence="2">DSM 15199</strain>
    </source>
</reference>
<dbReference type="PATRIC" id="fig|230089.6.peg.4631"/>
<name>A0A0F7LU92_9GAMM</name>
<keyword evidence="2" id="KW-1185">Reference proteome</keyword>
<dbReference type="Pfam" id="PF10387">
    <property type="entry name" value="DUF2442"/>
    <property type="match status" value="1"/>
</dbReference>
<proteinExistence type="predicted"/>
<sequence length="78" mass="8899">MRRVINVQTKPEYILVLTFDDGTQGEISIADRLFSSMFEPLKDPQFFAQAKVDKFGAVCWPNEADLASDVLYRKVISQ</sequence>
<protein>
    <recommendedName>
        <fullName evidence="3">DUF2442 domain-containing protein</fullName>
    </recommendedName>
</protein>
<dbReference type="AlphaFoldDB" id="A0A0F7LU92"/>
<dbReference type="InterPro" id="IPR036782">
    <property type="entry name" value="NE0471-like_N"/>
</dbReference>
<dbReference type="RefSeq" id="WP_046976354.1">
    <property type="nucleotide sequence ID" value="NZ_CAWQPG010000090.1"/>
</dbReference>
<reference evidence="1 2" key="1">
    <citation type="journal article" date="2015" name="J. Biotechnol.">
        <title>Complete genome sequence of Photorhabdus temperata subsp. thracensis 39-8(T), an entomopathogenic bacterium for the improved commercial bioinsecticide.</title>
        <authorList>
            <person name="Kwak Y."/>
            <person name="Shin J.H."/>
        </authorList>
    </citation>
    <scope>NUCLEOTIDE SEQUENCE [LARGE SCALE GENOMIC DNA]</scope>
    <source>
        <strain evidence="1 2">DSM 15199</strain>
    </source>
</reference>
<evidence type="ECO:0000313" key="2">
    <source>
        <dbReference type="Proteomes" id="UP000034866"/>
    </source>
</evidence>
<evidence type="ECO:0008006" key="3">
    <source>
        <dbReference type="Google" id="ProtNLM"/>
    </source>
</evidence>
<dbReference type="InterPro" id="IPR018841">
    <property type="entry name" value="DUF2442"/>
</dbReference>
<accession>A0A0F7LU92</accession>
<dbReference type="KEGG" id="ptt:VY86_20515"/>